<dbReference type="GO" id="GO:0006508">
    <property type="term" value="P:proteolysis"/>
    <property type="evidence" value="ECO:0007669"/>
    <property type="project" value="UniProtKB-KW"/>
</dbReference>
<evidence type="ECO:0000256" key="6">
    <source>
        <dbReference type="SAM" id="SignalP"/>
    </source>
</evidence>
<evidence type="ECO:0000256" key="4">
    <source>
        <dbReference type="ARBA" id="ARBA00022801"/>
    </source>
</evidence>
<dbReference type="GO" id="GO:0070008">
    <property type="term" value="F:serine-type exopeptidase activity"/>
    <property type="evidence" value="ECO:0007669"/>
    <property type="project" value="InterPro"/>
</dbReference>
<organism evidence="7 8">
    <name type="scientific">Trematosphaeria pertusa</name>
    <dbReference type="NCBI Taxonomy" id="390896"/>
    <lineage>
        <taxon>Eukaryota</taxon>
        <taxon>Fungi</taxon>
        <taxon>Dikarya</taxon>
        <taxon>Ascomycota</taxon>
        <taxon>Pezizomycotina</taxon>
        <taxon>Dothideomycetes</taxon>
        <taxon>Pleosporomycetidae</taxon>
        <taxon>Pleosporales</taxon>
        <taxon>Massarineae</taxon>
        <taxon>Trematosphaeriaceae</taxon>
        <taxon>Trematosphaeria</taxon>
    </lineage>
</organism>
<evidence type="ECO:0000313" key="7">
    <source>
        <dbReference type="EMBL" id="KAF2248963.1"/>
    </source>
</evidence>
<dbReference type="AlphaFoldDB" id="A0A6A6IHF8"/>
<comment type="similarity">
    <text evidence="1">Belongs to the peptidase S28 family.</text>
</comment>
<keyword evidence="4" id="KW-0378">Hydrolase</keyword>
<accession>A0A6A6IHF8</accession>
<reference evidence="7" key="1">
    <citation type="journal article" date="2020" name="Stud. Mycol.">
        <title>101 Dothideomycetes genomes: a test case for predicting lifestyles and emergence of pathogens.</title>
        <authorList>
            <person name="Haridas S."/>
            <person name="Albert R."/>
            <person name="Binder M."/>
            <person name="Bloem J."/>
            <person name="Labutti K."/>
            <person name="Salamov A."/>
            <person name="Andreopoulos B."/>
            <person name="Baker S."/>
            <person name="Barry K."/>
            <person name="Bills G."/>
            <person name="Bluhm B."/>
            <person name="Cannon C."/>
            <person name="Castanera R."/>
            <person name="Culley D."/>
            <person name="Daum C."/>
            <person name="Ezra D."/>
            <person name="Gonzalez J."/>
            <person name="Henrissat B."/>
            <person name="Kuo A."/>
            <person name="Liang C."/>
            <person name="Lipzen A."/>
            <person name="Lutzoni F."/>
            <person name="Magnuson J."/>
            <person name="Mondo S."/>
            <person name="Nolan M."/>
            <person name="Ohm R."/>
            <person name="Pangilinan J."/>
            <person name="Park H.-J."/>
            <person name="Ramirez L."/>
            <person name="Alfaro M."/>
            <person name="Sun H."/>
            <person name="Tritt A."/>
            <person name="Yoshinaga Y."/>
            <person name="Zwiers L.-H."/>
            <person name="Turgeon B."/>
            <person name="Goodwin S."/>
            <person name="Spatafora J."/>
            <person name="Crous P."/>
            <person name="Grigoriev I."/>
        </authorList>
    </citation>
    <scope>NUCLEOTIDE SEQUENCE</scope>
    <source>
        <strain evidence="7">CBS 122368</strain>
    </source>
</reference>
<name>A0A6A6IHF8_9PLEO</name>
<dbReference type="InterPro" id="IPR042269">
    <property type="entry name" value="Ser_carbopepase_S28_SKS"/>
</dbReference>
<dbReference type="InterPro" id="IPR029058">
    <property type="entry name" value="AB_hydrolase_fold"/>
</dbReference>
<dbReference type="GeneID" id="54588881"/>
<dbReference type="PANTHER" id="PTHR11010:SF38">
    <property type="entry name" value="LYSOSOMAL PRO-X CARBOXYPEPTIDASE"/>
    <property type="match status" value="1"/>
</dbReference>
<dbReference type="Gene3D" id="1.20.120.980">
    <property type="entry name" value="Serine carboxypeptidase S28, SKS domain"/>
    <property type="match status" value="1"/>
</dbReference>
<proteinExistence type="inferred from homology"/>
<dbReference type="GO" id="GO:0008239">
    <property type="term" value="F:dipeptidyl-peptidase activity"/>
    <property type="evidence" value="ECO:0007669"/>
    <property type="project" value="TreeGrafter"/>
</dbReference>
<protein>
    <recommendedName>
        <fullName evidence="9">Peptidase S28</fullName>
    </recommendedName>
</protein>
<feature type="signal peptide" evidence="6">
    <location>
        <begin position="1"/>
        <end position="24"/>
    </location>
</feature>
<keyword evidence="2" id="KW-0645">Protease</keyword>
<dbReference type="OrthoDB" id="1735038at2759"/>
<dbReference type="Gene3D" id="3.40.50.1820">
    <property type="entry name" value="alpha/beta hydrolase"/>
    <property type="match status" value="1"/>
</dbReference>
<dbReference type="Proteomes" id="UP000800094">
    <property type="component" value="Unassembled WGS sequence"/>
</dbReference>
<dbReference type="Pfam" id="PF05577">
    <property type="entry name" value="Peptidase_S28"/>
    <property type="match status" value="1"/>
</dbReference>
<dbReference type="RefSeq" id="XP_033683967.1">
    <property type="nucleotide sequence ID" value="XM_033835551.1"/>
</dbReference>
<feature type="chain" id="PRO_5025382702" description="Peptidase S28" evidence="6">
    <location>
        <begin position="25"/>
        <end position="478"/>
    </location>
</feature>
<keyword evidence="3 6" id="KW-0732">Signal</keyword>
<dbReference type="SUPFAM" id="SSF53474">
    <property type="entry name" value="alpha/beta-Hydrolases"/>
    <property type="match status" value="1"/>
</dbReference>
<evidence type="ECO:0000256" key="3">
    <source>
        <dbReference type="ARBA" id="ARBA00022729"/>
    </source>
</evidence>
<dbReference type="EMBL" id="ML987195">
    <property type="protein sequence ID" value="KAF2248963.1"/>
    <property type="molecule type" value="Genomic_DNA"/>
</dbReference>
<keyword evidence="8" id="KW-1185">Reference proteome</keyword>
<gene>
    <name evidence="7" type="ORF">BU26DRAFT_604901</name>
</gene>
<sequence length="478" mass="53815">MGSPIRLLPAIFSIFIALVRLTFAEDACSYCYITQHIDHFGKHNGSFQQRYSMITEYFKPGRPILFFQGEETDTLDCANATILYEWAQELGGMVVNLEHRYFGHSKPFGNASATNENLKFLTLDNVMADAVEFVSQMQKNFTWAAKSKAVAASGSYGGFLVTAFRMNYPDTFDIALNAAGPVTGFGDISDPTSYNWWNWINQIYLDHSVVASKNISNAFLHLGERLVSNDTTSLQEDFRLCTPFIPGNATQITGLRDLLLQVFILAPEFNYPYASPGRTPIALPLSETLNFAVNQTDPIELLAKVNWMWYGPLGAECLDLEHWADFFKNVAVPAINYEYFSYISCTYDPMRSTGYISNLTIFPERAANGTTQNIACEFKYGTPTLTKAQIESRYHLSPAELQNSTHIIFSKGEYDPNGAMEPSALPLTANGATSRVLYAIDMAHREDLFRSDERDRESTTLLRRQELEIIKGWLEVDI</sequence>
<evidence type="ECO:0000313" key="8">
    <source>
        <dbReference type="Proteomes" id="UP000800094"/>
    </source>
</evidence>
<dbReference type="InterPro" id="IPR008758">
    <property type="entry name" value="Peptidase_S28"/>
</dbReference>
<dbReference type="PANTHER" id="PTHR11010">
    <property type="entry name" value="PROTEASE S28 PRO-X CARBOXYPEPTIDASE-RELATED"/>
    <property type="match status" value="1"/>
</dbReference>
<evidence type="ECO:0000256" key="2">
    <source>
        <dbReference type="ARBA" id="ARBA00022670"/>
    </source>
</evidence>
<evidence type="ECO:0000256" key="5">
    <source>
        <dbReference type="ARBA" id="ARBA00023180"/>
    </source>
</evidence>
<evidence type="ECO:0000256" key="1">
    <source>
        <dbReference type="ARBA" id="ARBA00011079"/>
    </source>
</evidence>
<evidence type="ECO:0008006" key="9">
    <source>
        <dbReference type="Google" id="ProtNLM"/>
    </source>
</evidence>
<keyword evidence="5" id="KW-0325">Glycoprotein</keyword>